<reference evidence="2" key="2">
    <citation type="journal article" date="2017" name="Nat. Plants">
        <title>The Aegilops tauschii genome reveals multiple impacts of transposons.</title>
        <authorList>
            <person name="Zhao G."/>
            <person name="Zou C."/>
            <person name="Li K."/>
            <person name="Wang K."/>
            <person name="Li T."/>
            <person name="Gao L."/>
            <person name="Zhang X."/>
            <person name="Wang H."/>
            <person name="Yang Z."/>
            <person name="Liu X."/>
            <person name="Jiang W."/>
            <person name="Mao L."/>
            <person name="Kong X."/>
            <person name="Jiao Y."/>
            <person name="Jia J."/>
        </authorList>
    </citation>
    <scope>NUCLEOTIDE SEQUENCE [LARGE SCALE GENOMIC DNA]</scope>
    <source>
        <strain evidence="2">cv. AL8/78</strain>
    </source>
</reference>
<dbReference type="Gene3D" id="3.80.10.10">
    <property type="entry name" value="Ribonuclease Inhibitor"/>
    <property type="match status" value="1"/>
</dbReference>
<sequence length="148" mass="16626">MESLSLENINLLEELVIGQTDIDPGWCLPRLESLILYSLLALQRVEFKGTRNNTCLSGLRVLSISNCDKLMSITWITWLPCLKNVYLGECDSIVELVAKDEEPVLSPTSSFPRLKFMALSNLKNLYGISDSRITFPSVMRLLVMVAPC</sequence>
<keyword evidence="2" id="KW-1185">Reference proteome</keyword>
<dbReference type="EnsemblPlants" id="AET2Gv21191600.3">
    <property type="protein sequence ID" value="AET2Gv21191600.3"/>
    <property type="gene ID" value="AET2Gv21191600"/>
</dbReference>
<dbReference type="Proteomes" id="UP000015105">
    <property type="component" value="Chromosome 2D"/>
</dbReference>
<dbReference type="SUPFAM" id="SSF52058">
    <property type="entry name" value="L domain-like"/>
    <property type="match status" value="1"/>
</dbReference>
<reference evidence="2" key="1">
    <citation type="journal article" date="2014" name="Science">
        <title>Ancient hybridizations among the ancestral genomes of bread wheat.</title>
        <authorList>
            <consortium name="International Wheat Genome Sequencing Consortium,"/>
            <person name="Marcussen T."/>
            <person name="Sandve S.R."/>
            <person name="Heier L."/>
            <person name="Spannagl M."/>
            <person name="Pfeifer M."/>
            <person name="Jakobsen K.S."/>
            <person name="Wulff B.B."/>
            <person name="Steuernagel B."/>
            <person name="Mayer K.F."/>
            <person name="Olsen O.A."/>
        </authorList>
    </citation>
    <scope>NUCLEOTIDE SEQUENCE [LARGE SCALE GENOMIC DNA]</scope>
    <source>
        <strain evidence="2">cv. AL8/78</strain>
    </source>
</reference>
<name>A0A453DD72_AEGTS</name>
<dbReference type="InterPro" id="IPR032675">
    <property type="entry name" value="LRR_dom_sf"/>
</dbReference>
<reference evidence="1" key="4">
    <citation type="submission" date="2019-03" db="UniProtKB">
        <authorList>
            <consortium name="EnsemblPlants"/>
        </authorList>
    </citation>
    <scope>IDENTIFICATION</scope>
</reference>
<dbReference type="InterPro" id="IPR050905">
    <property type="entry name" value="Plant_NBS-LRR"/>
</dbReference>
<dbReference type="AlphaFoldDB" id="A0A453DD72"/>
<evidence type="ECO:0000313" key="2">
    <source>
        <dbReference type="Proteomes" id="UP000015105"/>
    </source>
</evidence>
<accession>A0A453DD72</accession>
<dbReference type="PANTHER" id="PTHR33463">
    <property type="entry name" value="NB-ARC DOMAIN-CONTAINING PROTEIN-RELATED"/>
    <property type="match status" value="1"/>
</dbReference>
<proteinExistence type="predicted"/>
<reference evidence="1" key="5">
    <citation type="journal article" date="2021" name="G3 (Bethesda)">
        <title>Aegilops tauschii genome assembly Aet v5.0 features greater sequence contiguity and improved annotation.</title>
        <authorList>
            <person name="Wang L."/>
            <person name="Zhu T."/>
            <person name="Rodriguez J.C."/>
            <person name="Deal K.R."/>
            <person name="Dubcovsky J."/>
            <person name="McGuire P.E."/>
            <person name="Lux T."/>
            <person name="Spannagl M."/>
            <person name="Mayer K.F.X."/>
            <person name="Baldrich P."/>
            <person name="Meyers B.C."/>
            <person name="Huo N."/>
            <person name="Gu Y.Q."/>
            <person name="Zhou H."/>
            <person name="Devos K.M."/>
            <person name="Bennetzen J.L."/>
            <person name="Unver T."/>
            <person name="Budak H."/>
            <person name="Gulick P.J."/>
            <person name="Galiba G."/>
            <person name="Kalapos B."/>
            <person name="Nelson D.R."/>
            <person name="Li P."/>
            <person name="You F.M."/>
            <person name="Luo M.C."/>
            <person name="Dvorak J."/>
        </authorList>
    </citation>
    <scope>NUCLEOTIDE SEQUENCE [LARGE SCALE GENOMIC DNA]</scope>
    <source>
        <strain evidence="1">cv. AL8/78</strain>
    </source>
</reference>
<dbReference type="Gramene" id="AET2Gv21191600.3">
    <property type="protein sequence ID" value="AET2Gv21191600.3"/>
    <property type="gene ID" value="AET2Gv21191600"/>
</dbReference>
<reference evidence="1" key="3">
    <citation type="journal article" date="2017" name="Nature">
        <title>Genome sequence of the progenitor of the wheat D genome Aegilops tauschii.</title>
        <authorList>
            <person name="Luo M.C."/>
            <person name="Gu Y.Q."/>
            <person name="Puiu D."/>
            <person name="Wang H."/>
            <person name="Twardziok S.O."/>
            <person name="Deal K.R."/>
            <person name="Huo N."/>
            <person name="Zhu T."/>
            <person name="Wang L."/>
            <person name="Wang Y."/>
            <person name="McGuire P.E."/>
            <person name="Liu S."/>
            <person name="Long H."/>
            <person name="Ramasamy R.K."/>
            <person name="Rodriguez J.C."/>
            <person name="Van S.L."/>
            <person name="Yuan L."/>
            <person name="Wang Z."/>
            <person name="Xia Z."/>
            <person name="Xiao L."/>
            <person name="Anderson O.D."/>
            <person name="Ouyang S."/>
            <person name="Liang Y."/>
            <person name="Zimin A.V."/>
            <person name="Pertea G."/>
            <person name="Qi P."/>
            <person name="Bennetzen J.L."/>
            <person name="Dai X."/>
            <person name="Dawson M.W."/>
            <person name="Muller H.G."/>
            <person name="Kugler K."/>
            <person name="Rivarola-Duarte L."/>
            <person name="Spannagl M."/>
            <person name="Mayer K.F.X."/>
            <person name="Lu F.H."/>
            <person name="Bevan M.W."/>
            <person name="Leroy P."/>
            <person name="Li P."/>
            <person name="You F.M."/>
            <person name="Sun Q."/>
            <person name="Liu Z."/>
            <person name="Lyons E."/>
            <person name="Wicker T."/>
            <person name="Salzberg S.L."/>
            <person name="Devos K.M."/>
            <person name="Dvorak J."/>
        </authorList>
    </citation>
    <scope>NUCLEOTIDE SEQUENCE [LARGE SCALE GENOMIC DNA]</scope>
    <source>
        <strain evidence="1">cv. AL8/78</strain>
    </source>
</reference>
<protein>
    <submittedName>
        <fullName evidence="1">Uncharacterized protein</fullName>
    </submittedName>
</protein>
<organism evidence="1 2">
    <name type="scientific">Aegilops tauschii subsp. strangulata</name>
    <name type="common">Goatgrass</name>
    <dbReference type="NCBI Taxonomy" id="200361"/>
    <lineage>
        <taxon>Eukaryota</taxon>
        <taxon>Viridiplantae</taxon>
        <taxon>Streptophyta</taxon>
        <taxon>Embryophyta</taxon>
        <taxon>Tracheophyta</taxon>
        <taxon>Spermatophyta</taxon>
        <taxon>Magnoliopsida</taxon>
        <taxon>Liliopsida</taxon>
        <taxon>Poales</taxon>
        <taxon>Poaceae</taxon>
        <taxon>BOP clade</taxon>
        <taxon>Pooideae</taxon>
        <taxon>Triticodae</taxon>
        <taxon>Triticeae</taxon>
        <taxon>Triticinae</taxon>
        <taxon>Aegilops</taxon>
    </lineage>
</organism>
<evidence type="ECO:0000313" key="1">
    <source>
        <dbReference type="EnsemblPlants" id="AET2Gv21191600.3"/>
    </source>
</evidence>